<organism evidence="2 3">
    <name type="scientific">Spirosoma arboris</name>
    <dbReference type="NCBI Taxonomy" id="2682092"/>
    <lineage>
        <taxon>Bacteria</taxon>
        <taxon>Pseudomonadati</taxon>
        <taxon>Bacteroidota</taxon>
        <taxon>Cytophagia</taxon>
        <taxon>Cytophagales</taxon>
        <taxon>Cytophagaceae</taxon>
        <taxon>Spirosoma</taxon>
    </lineage>
</organism>
<comment type="caution">
    <text evidence="2">The sequence shown here is derived from an EMBL/GenBank/DDBJ whole genome shotgun (WGS) entry which is preliminary data.</text>
</comment>
<evidence type="ECO:0000313" key="3">
    <source>
        <dbReference type="Proteomes" id="UP000436006"/>
    </source>
</evidence>
<evidence type="ECO:0000259" key="1">
    <source>
        <dbReference type="PROSITE" id="PS50104"/>
    </source>
</evidence>
<dbReference type="AlphaFoldDB" id="A0A7K1SMM2"/>
<dbReference type="GO" id="GO:0007165">
    <property type="term" value="P:signal transduction"/>
    <property type="evidence" value="ECO:0007669"/>
    <property type="project" value="InterPro"/>
</dbReference>
<sequence>MSTSNLTLFVSYSHEDEAVIKPLVDLLRTKEGLVFFDRDSILAGDEWNPKILSAIDSCDKFIVFWSIKSAESFYVEKEFTRAINDKKTIIPILLDGTELPQSLARFQWIDLEILTKNSSRKIKIIWQAIKTFVIKNRVPISRLG</sequence>
<dbReference type="Proteomes" id="UP000436006">
    <property type="component" value="Unassembled WGS sequence"/>
</dbReference>
<dbReference type="Gene3D" id="3.40.50.10140">
    <property type="entry name" value="Toll/interleukin-1 receptor homology (TIR) domain"/>
    <property type="match status" value="1"/>
</dbReference>
<dbReference type="Pfam" id="PF13676">
    <property type="entry name" value="TIR_2"/>
    <property type="match status" value="1"/>
</dbReference>
<dbReference type="InterPro" id="IPR035897">
    <property type="entry name" value="Toll_tir_struct_dom_sf"/>
</dbReference>
<proteinExistence type="predicted"/>
<dbReference type="EMBL" id="WPIN01000018">
    <property type="protein sequence ID" value="MVM34856.1"/>
    <property type="molecule type" value="Genomic_DNA"/>
</dbReference>
<dbReference type="PROSITE" id="PS50104">
    <property type="entry name" value="TIR"/>
    <property type="match status" value="1"/>
</dbReference>
<accession>A0A7K1SMM2</accession>
<reference evidence="2 3" key="1">
    <citation type="submission" date="2019-12" db="EMBL/GenBank/DDBJ databases">
        <title>Spirosoma sp. HMF4905 genome sequencing and assembly.</title>
        <authorList>
            <person name="Kang H."/>
            <person name="Cha I."/>
            <person name="Kim H."/>
            <person name="Joh K."/>
        </authorList>
    </citation>
    <scope>NUCLEOTIDE SEQUENCE [LARGE SCALE GENOMIC DNA]</scope>
    <source>
        <strain evidence="2 3">HMF4905</strain>
    </source>
</reference>
<dbReference type="InterPro" id="IPR000157">
    <property type="entry name" value="TIR_dom"/>
</dbReference>
<dbReference type="SUPFAM" id="SSF52200">
    <property type="entry name" value="Toll/Interleukin receptor TIR domain"/>
    <property type="match status" value="1"/>
</dbReference>
<dbReference type="RefSeq" id="WP_157589668.1">
    <property type="nucleotide sequence ID" value="NZ_WPIN01000018.1"/>
</dbReference>
<name>A0A7K1SMM2_9BACT</name>
<feature type="domain" description="TIR" evidence="1">
    <location>
        <begin position="4"/>
        <end position="133"/>
    </location>
</feature>
<keyword evidence="3" id="KW-1185">Reference proteome</keyword>
<gene>
    <name evidence="2" type="ORF">GO755_32810</name>
</gene>
<protein>
    <submittedName>
        <fullName evidence="2">TIR domain-containing protein</fullName>
    </submittedName>
</protein>
<evidence type="ECO:0000313" key="2">
    <source>
        <dbReference type="EMBL" id="MVM34856.1"/>
    </source>
</evidence>